<comment type="caution">
    <text evidence="7">The sequence shown here is derived from an EMBL/GenBank/DDBJ whole genome shotgun (WGS) entry which is preliminary data.</text>
</comment>
<feature type="transmembrane region" description="Helical" evidence="6">
    <location>
        <begin position="218"/>
        <end position="241"/>
    </location>
</feature>
<evidence type="ECO:0000256" key="4">
    <source>
        <dbReference type="ARBA" id="ARBA00022989"/>
    </source>
</evidence>
<dbReference type="NCBIfam" id="TIGR00765">
    <property type="entry name" value="yihY_not_rbn"/>
    <property type="match status" value="1"/>
</dbReference>
<proteinExistence type="predicted"/>
<dbReference type="InterPro" id="IPR017039">
    <property type="entry name" value="Virul_fac_BrkB"/>
</dbReference>
<keyword evidence="4 6" id="KW-1133">Transmembrane helix</keyword>
<keyword evidence="2" id="KW-1003">Cell membrane</keyword>
<dbReference type="Proteomes" id="UP000029861">
    <property type="component" value="Unassembled WGS sequence"/>
</dbReference>
<feature type="transmembrane region" description="Helical" evidence="6">
    <location>
        <begin position="253"/>
        <end position="273"/>
    </location>
</feature>
<evidence type="ECO:0000313" key="8">
    <source>
        <dbReference type="Proteomes" id="UP000029861"/>
    </source>
</evidence>
<dbReference type="Pfam" id="PF03631">
    <property type="entry name" value="Virul_fac_BrkB"/>
    <property type="match status" value="1"/>
</dbReference>
<feature type="transmembrane region" description="Helical" evidence="6">
    <location>
        <begin position="314"/>
        <end position="338"/>
    </location>
</feature>
<evidence type="ECO:0000256" key="5">
    <source>
        <dbReference type="ARBA" id="ARBA00023136"/>
    </source>
</evidence>
<comment type="subcellular location">
    <subcellularLocation>
        <location evidence="1">Cell membrane</location>
        <topology evidence="1">Multi-pass membrane protein</topology>
    </subcellularLocation>
</comment>
<dbReference type="STRING" id="50960.LS81_10575"/>
<gene>
    <name evidence="7" type="ORF">LS80_002965</name>
</gene>
<feature type="transmembrane region" description="Helical" evidence="6">
    <location>
        <begin position="179"/>
        <end position="198"/>
    </location>
</feature>
<dbReference type="PANTHER" id="PTHR30213:SF0">
    <property type="entry name" value="UPF0761 MEMBRANE PROTEIN YIHY"/>
    <property type="match status" value="1"/>
</dbReference>
<dbReference type="RefSeq" id="WP_034316824.1">
    <property type="nucleotide sequence ID" value="NZ_FZND01000035.1"/>
</dbReference>
<feature type="transmembrane region" description="Helical" evidence="6">
    <location>
        <begin position="117"/>
        <end position="139"/>
    </location>
</feature>
<dbReference type="GO" id="GO:0005886">
    <property type="term" value="C:plasma membrane"/>
    <property type="evidence" value="ECO:0007669"/>
    <property type="project" value="UniProtKB-SubCell"/>
</dbReference>
<accession>A0A4V6I372</accession>
<dbReference type="EMBL" id="JRPK02000006">
    <property type="protein sequence ID" value="TLD98972.1"/>
    <property type="molecule type" value="Genomic_DNA"/>
</dbReference>
<sequence>MRDSKLHAATIKHIDSKTTPANIIEEGLLHDEHISQTHNASNAILHTEEIEIQQNTSAHETQDRLSSDTTKYSNYFRRLQHFYKNMIQYRYLISKKISYCWHTITDNDRIFHYASSLSFYSIFSIIPAFLMFFSLFSLFPSFQDQLQILKQSILDNILPDNSYEFAKILDNFLSNGKEMGFIGFLISLVSSFIFFRNFDDVAARIFEAKKRSYFDSFIIYWLLITLIPMFFATSIYFNAVIVNLYSDAVITKFYSFIPMFATWVIFAILFRIAANKPLRFLILVLASLLGAIAWYELKIMFFYYMSYNKFYSNIYGSVSIIMFAFLWIYVSWLVILFSMQFCKWLDTKYPCNEN</sequence>
<evidence type="ECO:0000313" key="7">
    <source>
        <dbReference type="EMBL" id="TLD98972.1"/>
    </source>
</evidence>
<dbReference type="PANTHER" id="PTHR30213">
    <property type="entry name" value="INNER MEMBRANE PROTEIN YHJD"/>
    <property type="match status" value="1"/>
</dbReference>
<evidence type="ECO:0000256" key="6">
    <source>
        <dbReference type="SAM" id="Phobius"/>
    </source>
</evidence>
<organism evidence="7 8">
    <name type="scientific">Helicobacter trogontum</name>
    <dbReference type="NCBI Taxonomy" id="50960"/>
    <lineage>
        <taxon>Bacteria</taxon>
        <taxon>Pseudomonadati</taxon>
        <taxon>Campylobacterota</taxon>
        <taxon>Epsilonproteobacteria</taxon>
        <taxon>Campylobacterales</taxon>
        <taxon>Helicobacteraceae</taxon>
        <taxon>Helicobacter</taxon>
    </lineage>
</organism>
<name>A0A4V6I372_9HELI</name>
<reference evidence="7 8" key="1">
    <citation type="journal article" date="2014" name="Genome Announc.">
        <title>Draft genome sequences of eight enterohepatic helicobacter species isolated from both laboratory and wild rodents.</title>
        <authorList>
            <person name="Sheh A."/>
            <person name="Shen Z."/>
            <person name="Fox J.G."/>
        </authorList>
    </citation>
    <scope>NUCLEOTIDE SEQUENCE [LARGE SCALE GENOMIC DNA]</scope>
    <source>
        <strain evidence="7 8">ATCC 49310</strain>
    </source>
</reference>
<keyword evidence="5 6" id="KW-0472">Membrane</keyword>
<protein>
    <submittedName>
        <fullName evidence="7">YihY family inner membrane protein</fullName>
    </submittedName>
</protein>
<evidence type="ECO:0000256" key="3">
    <source>
        <dbReference type="ARBA" id="ARBA00022692"/>
    </source>
</evidence>
<dbReference type="AlphaFoldDB" id="A0A4V6I372"/>
<evidence type="ECO:0000256" key="2">
    <source>
        <dbReference type="ARBA" id="ARBA00022475"/>
    </source>
</evidence>
<feature type="transmembrane region" description="Helical" evidence="6">
    <location>
        <begin position="280"/>
        <end position="302"/>
    </location>
</feature>
<keyword evidence="3 6" id="KW-0812">Transmembrane</keyword>
<evidence type="ECO:0000256" key="1">
    <source>
        <dbReference type="ARBA" id="ARBA00004651"/>
    </source>
</evidence>